<comment type="caution">
    <text evidence="1">The sequence shown here is derived from an EMBL/GenBank/DDBJ whole genome shotgun (WGS) entry which is preliminary data.</text>
</comment>
<gene>
    <name evidence="1" type="ORF">FCM35_KLT06497</name>
</gene>
<evidence type="ECO:0000313" key="1">
    <source>
        <dbReference type="EMBL" id="KAF3327891.1"/>
    </source>
</evidence>
<name>A0A833R0T7_9POAL</name>
<proteinExistence type="predicted"/>
<keyword evidence="2" id="KW-1185">Reference proteome</keyword>
<dbReference type="AlphaFoldDB" id="A0A833R0T7"/>
<accession>A0A833R0T7</accession>
<dbReference type="EMBL" id="SWLB01000016">
    <property type="protein sequence ID" value="KAF3327891.1"/>
    <property type="molecule type" value="Genomic_DNA"/>
</dbReference>
<protein>
    <submittedName>
        <fullName evidence="1">Uncharacterized protein</fullName>
    </submittedName>
</protein>
<sequence>MKSSSQEFSSSGDPLLLELNRIKQQIECLATLHEMKMLHYQKELEQEFAEVKRSFVEAYKKKDLRYQREK</sequence>
<organism evidence="1 2">
    <name type="scientific">Carex littledalei</name>
    <dbReference type="NCBI Taxonomy" id="544730"/>
    <lineage>
        <taxon>Eukaryota</taxon>
        <taxon>Viridiplantae</taxon>
        <taxon>Streptophyta</taxon>
        <taxon>Embryophyta</taxon>
        <taxon>Tracheophyta</taxon>
        <taxon>Spermatophyta</taxon>
        <taxon>Magnoliopsida</taxon>
        <taxon>Liliopsida</taxon>
        <taxon>Poales</taxon>
        <taxon>Cyperaceae</taxon>
        <taxon>Cyperoideae</taxon>
        <taxon>Cariceae</taxon>
        <taxon>Carex</taxon>
        <taxon>Carex subgen. Euthyceras</taxon>
    </lineage>
</organism>
<dbReference type="Proteomes" id="UP000623129">
    <property type="component" value="Unassembled WGS sequence"/>
</dbReference>
<reference evidence="1" key="1">
    <citation type="submission" date="2020-01" db="EMBL/GenBank/DDBJ databases">
        <title>Genome sequence of Kobresia littledalei, the first chromosome-level genome in the family Cyperaceae.</title>
        <authorList>
            <person name="Qu G."/>
        </authorList>
    </citation>
    <scope>NUCLEOTIDE SEQUENCE</scope>
    <source>
        <strain evidence="1">C.B.Clarke</strain>
        <tissue evidence="1">Leaf</tissue>
    </source>
</reference>
<dbReference type="Gene3D" id="6.10.250.1310">
    <property type="match status" value="1"/>
</dbReference>
<evidence type="ECO:0000313" key="2">
    <source>
        <dbReference type="Proteomes" id="UP000623129"/>
    </source>
</evidence>